<evidence type="ECO:0000313" key="3">
    <source>
        <dbReference type="Proteomes" id="UP000007113"/>
    </source>
</evidence>
<gene>
    <name evidence="2" type="ordered locus">AciX8_2997</name>
</gene>
<proteinExistence type="predicted"/>
<keyword evidence="1" id="KW-1133">Transmembrane helix</keyword>
<name>G8NRE2_GRAMM</name>
<dbReference type="KEGG" id="gma:AciX8_2997"/>
<keyword evidence="1" id="KW-0812">Transmembrane</keyword>
<dbReference type="EMBL" id="CP003130">
    <property type="protein sequence ID" value="AEU37300.1"/>
    <property type="molecule type" value="Genomic_DNA"/>
</dbReference>
<keyword evidence="3" id="KW-1185">Reference proteome</keyword>
<dbReference type="Proteomes" id="UP000007113">
    <property type="component" value="Chromosome"/>
</dbReference>
<reference evidence="2 3" key="1">
    <citation type="submission" date="2011-11" db="EMBL/GenBank/DDBJ databases">
        <title>Complete sequence of Granulicella mallensis MP5ACTX8.</title>
        <authorList>
            <consortium name="US DOE Joint Genome Institute"/>
            <person name="Lucas S."/>
            <person name="Copeland A."/>
            <person name="Lapidus A."/>
            <person name="Cheng J.-F."/>
            <person name="Goodwin L."/>
            <person name="Pitluck S."/>
            <person name="Peters L."/>
            <person name="Lu M."/>
            <person name="Detter J.C."/>
            <person name="Han C."/>
            <person name="Tapia R."/>
            <person name="Land M."/>
            <person name="Hauser L."/>
            <person name="Kyrpides N."/>
            <person name="Ivanova N."/>
            <person name="Mikhailova N."/>
            <person name="Pagani I."/>
            <person name="Rawat S."/>
            <person name="Mannisto M."/>
            <person name="Haggblom M."/>
            <person name="Woyke T."/>
        </authorList>
    </citation>
    <scope>NUCLEOTIDE SEQUENCE [LARGE SCALE GENOMIC DNA]</scope>
    <source>
        <strain evidence="3">ATCC BAA-1857 / DSM 23137 / MP5ACTX8</strain>
    </source>
</reference>
<keyword evidence="1" id="KW-0472">Membrane</keyword>
<evidence type="ECO:0000313" key="2">
    <source>
        <dbReference type="EMBL" id="AEU37300.1"/>
    </source>
</evidence>
<feature type="transmembrane region" description="Helical" evidence="1">
    <location>
        <begin position="38"/>
        <end position="62"/>
    </location>
</feature>
<sequence length="104" mass="11858">MTRCRNFVTSIHNILPFTSRSNSAPPCKQRHYIRRHSIILSIMEIAPCLMIDYTVLMCGIIHSHIERLINERMCLPHVRVGDAAMNISIRVCTIVKPFPVGIST</sequence>
<evidence type="ECO:0000256" key="1">
    <source>
        <dbReference type="SAM" id="Phobius"/>
    </source>
</evidence>
<dbReference type="AlphaFoldDB" id="G8NRE2"/>
<organism evidence="2 3">
    <name type="scientific">Granulicella mallensis (strain ATCC BAA-1857 / DSM 23137 / MP5ACTX8)</name>
    <dbReference type="NCBI Taxonomy" id="682795"/>
    <lineage>
        <taxon>Bacteria</taxon>
        <taxon>Pseudomonadati</taxon>
        <taxon>Acidobacteriota</taxon>
        <taxon>Terriglobia</taxon>
        <taxon>Terriglobales</taxon>
        <taxon>Acidobacteriaceae</taxon>
        <taxon>Granulicella</taxon>
    </lineage>
</organism>
<accession>G8NRE2</accession>
<dbReference type="HOGENOM" id="CLU_2246173_0_0_0"/>
<protein>
    <submittedName>
        <fullName evidence="2">Uncharacterized protein</fullName>
    </submittedName>
</protein>